<accession>A0A645AX54</accession>
<protein>
    <submittedName>
        <fullName evidence="1">Uncharacterized protein</fullName>
    </submittedName>
</protein>
<dbReference type="EMBL" id="VSSQ01016390">
    <property type="protein sequence ID" value="MPM57679.1"/>
    <property type="molecule type" value="Genomic_DNA"/>
</dbReference>
<comment type="caution">
    <text evidence="1">The sequence shown here is derived from an EMBL/GenBank/DDBJ whole genome shotgun (WGS) entry which is preliminary data.</text>
</comment>
<gene>
    <name evidence="1" type="ORF">SDC9_104502</name>
</gene>
<reference evidence="1" key="1">
    <citation type="submission" date="2019-08" db="EMBL/GenBank/DDBJ databases">
        <authorList>
            <person name="Kucharzyk K."/>
            <person name="Murdoch R.W."/>
            <person name="Higgins S."/>
            <person name="Loffler F."/>
        </authorList>
    </citation>
    <scope>NUCLEOTIDE SEQUENCE</scope>
</reference>
<name>A0A645AX54_9ZZZZ</name>
<evidence type="ECO:0000313" key="1">
    <source>
        <dbReference type="EMBL" id="MPM57679.1"/>
    </source>
</evidence>
<organism evidence="1">
    <name type="scientific">bioreactor metagenome</name>
    <dbReference type="NCBI Taxonomy" id="1076179"/>
    <lineage>
        <taxon>unclassified sequences</taxon>
        <taxon>metagenomes</taxon>
        <taxon>ecological metagenomes</taxon>
    </lineage>
</organism>
<proteinExistence type="predicted"/>
<sequence length="56" mass="5961">MGQTLQLKVWVWKGIALKSETSAGGTLLATETTTDIQENAAVLQDKFSLPAGVTIQ</sequence>
<dbReference type="AlphaFoldDB" id="A0A645AX54"/>